<feature type="region of interest" description="Disordered" evidence="1">
    <location>
        <begin position="1"/>
        <end position="41"/>
    </location>
</feature>
<feature type="transmembrane region" description="Helical" evidence="2">
    <location>
        <begin position="52"/>
        <end position="77"/>
    </location>
</feature>
<reference evidence="3 4" key="1">
    <citation type="journal article" date="2020" name="Antonie Van Leeuwenhoek">
        <title>Rhodopirellula heiligendammensis sp. nov., Rhodopirellula pilleata sp. nov., and Rhodopirellula solitaria sp. nov. isolated from natural or artificial marine surfaces in Northern Germany and California, USA, and emended description of the genus Rhodopirellula.</title>
        <authorList>
            <person name="Kallscheuer N."/>
            <person name="Wiegand S."/>
            <person name="Jogler M."/>
            <person name="Boedeker C."/>
            <person name="Peeters S.H."/>
            <person name="Rast P."/>
            <person name="Heuer A."/>
            <person name="Jetten M.S.M."/>
            <person name="Rohde M."/>
            <person name="Jogler C."/>
        </authorList>
    </citation>
    <scope>NUCLEOTIDE SEQUENCE [LARGE SCALE GENOMIC DNA]</scope>
    <source>
        <strain evidence="3 4">Poly21</strain>
    </source>
</reference>
<dbReference type="EMBL" id="SJPU01000001">
    <property type="protein sequence ID" value="TWU19404.1"/>
    <property type="molecule type" value="Genomic_DNA"/>
</dbReference>
<organism evidence="3 4">
    <name type="scientific">Allorhodopirellula heiligendammensis</name>
    <dbReference type="NCBI Taxonomy" id="2714739"/>
    <lineage>
        <taxon>Bacteria</taxon>
        <taxon>Pseudomonadati</taxon>
        <taxon>Planctomycetota</taxon>
        <taxon>Planctomycetia</taxon>
        <taxon>Pirellulales</taxon>
        <taxon>Pirellulaceae</taxon>
        <taxon>Allorhodopirellula</taxon>
    </lineage>
</organism>
<keyword evidence="2" id="KW-0472">Membrane</keyword>
<proteinExistence type="predicted"/>
<dbReference type="Proteomes" id="UP000319908">
    <property type="component" value="Unassembled WGS sequence"/>
</dbReference>
<evidence type="ECO:0000313" key="3">
    <source>
        <dbReference type="EMBL" id="TWU19404.1"/>
    </source>
</evidence>
<accession>A0A5C6C7W2</accession>
<dbReference type="RefSeq" id="WP_146406227.1">
    <property type="nucleotide sequence ID" value="NZ_SJPU01000001.1"/>
</dbReference>
<gene>
    <name evidence="3" type="ORF">Poly21_15770</name>
</gene>
<keyword evidence="2" id="KW-1133">Transmembrane helix</keyword>
<keyword evidence="4" id="KW-1185">Reference proteome</keyword>
<sequence>MTPVIVPEHKPIELPRHLPTPTRIASERTPSWNDEPADPQSLKRSYCDEEKYVFQLIGWFLMLILLPAVLTILYMFVNPDAFTTDVTPTTDLSTRLIEK</sequence>
<protein>
    <submittedName>
        <fullName evidence="3">Uncharacterized protein</fullName>
    </submittedName>
</protein>
<keyword evidence="2" id="KW-0812">Transmembrane</keyword>
<evidence type="ECO:0000313" key="4">
    <source>
        <dbReference type="Proteomes" id="UP000319908"/>
    </source>
</evidence>
<feature type="compositionally biased region" description="Basic and acidic residues" evidence="1">
    <location>
        <begin position="7"/>
        <end position="16"/>
    </location>
</feature>
<evidence type="ECO:0000256" key="2">
    <source>
        <dbReference type="SAM" id="Phobius"/>
    </source>
</evidence>
<name>A0A5C6C7W2_9BACT</name>
<comment type="caution">
    <text evidence="3">The sequence shown here is derived from an EMBL/GenBank/DDBJ whole genome shotgun (WGS) entry which is preliminary data.</text>
</comment>
<evidence type="ECO:0000256" key="1">
    <source>
        <dbReference type="SAM" id="MobiDB-lite"/>
    </source>
</evidence>
<dbReference type="AlphaFoldDB" id="A0A5C6C7W2"/>